<keyword evidence="2" id="KW-1133">Transmembrane helix</keyword>
<evidence type="ECO:0000256" key="1">
    <source>
        <dbReference type="SAM" id="MobiDB-lite"/>
    </source>
</evidence>
<keyword evidence="4" id="KW-1185">Reference proteome</keyword>
<feature type="compositionally biased region" description="Basic and acidic residues" evidence="1">
    <location>
        <begin position="162"/>
        <end position="210"/>
    </location>
</feature>
<protein>
    <submittedName>
        <fullName evidence="3">Uncharacterized protein</fullName>
    </submittedName>
</protein>
<feature type="transmembrane region" description="Helical" evidence="2">
    <location>
        <begin position="76"/>
        <end position="97"/>
    </location>
</feature>
<dbReference type="Proteomes" id="UP001140510">
    <property type="component" value="Unassembled WGS sequence"/>
</dbReference>
<keyword evidence="2" id="KW-0812">Transmembrane</keyword>
<dbReference type="OrthoDB" id="3928876at2759"/>
<evidence type="ECO:0000313" key="3">
    <source>
        <dbReference type="EMBL" id="KAJ4407340.1"/>
    </source>
</evidence>
<reference evidence="3" key="1">
    <citation type="submission" date="2022-10" db="EMBL/GenBank/DDBJ databases">
        <title>Tapping the CABI collections for fungal endophytes: first genome assemblies for Collariella, Neodidymelliopsis, Ascochyta clinopodiicola, Didymella pomorum, Didymosphaeria variabile, Neocosmospora piperis and Neocucurbitaria cava.</title>
        <authorList>
            <person name="Hill R."/>
        </authorList>
    </citation>
    <scope>NUCLEOTIDE SEQUENCE</scope>
    <source>
        <strain evidence="3">IMI 355091</strain>
    </source>
</reference>
<evidence type="ECO:0000256" key="2">
    <source>
        <dbReference type="SAM" id="Phobius"/>
    </source>
</evidence>
<feature type="transmembrane region" description="Helical" evidence="2">
    <location>
        <begin position="104"/>
        <end position="130"/>
    </location>
</feature>
<comment type="caution">
    <text evidence="3">The sequence shown here is derived from an EMBL/GenBank/DDBJ whole genome shotgun (WGS) entry which is preliminary data.</text>
</comment>
<name>A0A9W8ZGN1_9PLEO</name>
<gene>
    <name evidence="3" type="ORF">N0V91_003924</name>
</gene>
<dbReference type="EMBL" id="JAPEVA010000021">
    <property type="protein sequence ID" value="KAJ4407340.1"/>
    <property type="molecule type" value="Genomic_DNA"/>
</dbReference>
<evidence type="ECO:0000313" key="4">
    <source>
        <dbReference type="Proteomes" id="UP001140510"/>
    </source>
</evidence>
<feature type="region of interest" description="Disordered" evidence="1">
    <location>
        <begin position="162"/>
        <end position="256"/>
    </location>
</feature>
<organism evidence="3 4">
    <name type="scientific">Didymella pomorum</name>
    <dbReference type="NCBI Taxonomy" id="749634"/>
    <lineage>
        <taxon>Eukaryota</taxon>
        <taxon>Fungi</taxon>
        <taxon>Dikarya</taxon>
        <taxon>Ascomycota</taxon>
        <taxon>Pezizomycotina</taxon>
        <taxon>Dothideomycetes</taxon>
        <taxon>Pleosporomycetidae</taxon>
        <taxon>Pleosporales</taxon>
        <taxon>Pleosporineae</taxon>
        <taxon>Didymellaceae</taxon>
        <taxon>Didymella</taxon>
    </lineage>
</organism>
<proteinExistence type="predicted"/>
<accession>A0A9W8ZGN1</accession>
<dbReference type="Pfam" id="PF16015">
    <property type="entry name" value="Promethin"/>
    <property type="match status" value="1"/>
</dbReference>
<feature type="transmembrane region" description="Helical" evidence="2">
    <location>
        <begin position="50"/>
        <end position="70"/>
    </location>
</feature>
<dbReference type="AlphaFoldDB" id="A0A9W8ZGN1"/>
<sequence>MSVVVSTAQDVAGNVGAKIESTANRLLPPKQRERALENLRAFSERNPKTASFLTAQAALAGLPILLFLAFAAATLVISIVTCVGLGVIAAFVFTLFVSGFALLVVVPIVFIGSCTASVAFAWGLIGYLVLQQINGGETPVQPGTQVGDKFNALTGGRLRELVDRADSDPQQKDLAMDPLQDKKATTAKEDERRHHEARSGTPCRQHDGHTNETIYDGEFGEEGQGRGASGVTVGTKDPGQGARDPTEALEPHITTYGPVDESVVDWKTQFHREGIAT</sequence>
<keyword evidence="2" id="KW-0472">Membrane</keyword>